<dbReference type="Gene3D" id="3.40.50.360">
    <property type="match status" value="1"/>
</dbReference>
<evidence type="ECO:0000313" key="8">
    <source>
        <dbReference type="EMBL" id="MFD1535199.1"/>
    </source>
</evidence>
<evidence type="ECO:0000313" key="9">
    <source>
        <dbReference type="Proteomes" id="UP001597145"/>
    </source>
</evidence>
<evidence type="ECO:0000256" key="6">
    <source>
        <dbReference type="HAMAP-Rule" id="MF_01216"/>
    </source>
</evidence>
<comment type="cofactor">
    <cofactor evidence="6">
        <name>FMN</name>
        <dbReference type="ChEBI" id="CHEBI:58210"/>
    </cofactor>
    <text evidence="6">Binds 1 FMN per subunit.</text>
</comment>
<dbReference type="InterPro" id="IPR023048">
    <property type="entry name" value="NADH:quinone_OxRdtase_FMN_depd"/>
</dbReference>
<accession>A0ABW4FYF6</accession>
<dbReference type="EMBL" id="JBHUCP010000051">
    <property type="protein sequence ID" value="MFD1535199.1"/>
    <property type="molecule type" value="Genomic_DNA"/>
</dbReference>
<dbReference type="Pfam" id="PF02525">
    <property type="entry name" value="Flavodoxin_2"/>
    <property type="match status" value="1"/>
</dbReference>
<dbReference type="Proteomes" id="UP001597145">
    <property type="component" value="Unassembled WGS sequence"/>
</dbReference>
<feature type="binding site" evidence="6">
    <location>
        <position position="9"/>
    </location>
    <ligand>
        <name>FMN</name>
        <dbReference type="ChEBI" id="CHEBI:58210"/>
    </ligand>
</feature>
<comment type="caution">
    <text evidence="6">Lacks conserved residue(s) required for the propagation of feature annotation.</text>
</comment>
<dbReference type="InterPro" id="IPR003680">
    <property type="entry name" value="Flavodoxin_fold"/>
</dbReference>
<comment type="subunit">
    <text evidence="6">Homodimer.</text>
</comment>
<evidence type="ECO:0000256" key="3">
    <source>
        <dbReference type="ARBA" id="ARBA00023002"/>
    </source>
</evidence>
<dbReference type="InterPro" id="IPR029039">
    <property type="entry name" value="Flavoprotein-like_sf"/>
</dbReference>
<protein>
    <recommendedName>
        <fullName evidence="6">FMN dependent NADH:quinone oxidoreductase</fullName>
        <ecNumber evidence="6">1.6.5.-</ecNumber>
    </recommendedName>
    <alternativeName>
        <fullName evidence="6">Azo-dye reductase</fullName>
    </alternativeName>
    <alternativeName>
        <fullName evidence="6">FMN-dependent NADH-azo compound oxidoreductase</fullName>
    </alternativeName>
    <alternativeName>
        <fullName evidence="6">FMN-dependent NADH-azoreductase</fullName>
        <ecNumber evidence="6">1.7.1.17</ecNumber>
    </alternativeName>
</protein>
<gene>
    <name evidence="6" type="primary">azoR</name>
    <name evidence="8" type="ORF">ACFSCY_37910</name>
</gene>
<keyword evidence="4 6" id="KW-0520">NAD</keyword>
<evidence type="ECO:0000256" key="4">
    <source>
        <dbReference type="ARBA" id="ARBA00023027"/>
    </source>
</evidence>
<dbReference type="SUPFAM" id="SSF52218">
    <property type="entry name" value="Flavoproteins"/>
    <property type="match status" value="1"/>
</dbReference>
<comment type="caution">
    <text evidence="8">The sequence shown here is derived from an EMBL/GenBank/DDBJ whole genome shotgun (WGS) entry which is preliminary data.</text>
</comment>
<keyword evidence="1 6" id="KW-0285">Flavoprotein</keyword>
<evidence type="ECO:0000256" key="2">
    <source>
        <dbReference type="ARBA" id="ARBA00022643"/>
    </source>
</evidence>
<evidence type="ECO:0000256" key="1">
    <source>
        <dbReference type="ARBA" id="ARBA00022630"/>
    </source>
</evidence>
<dbReference type="EC" id="1.6.5.-" evidence="6"/>
<sequence>MTLFRLDASIRREGSVSREVADTVQRSWIERHPHDTVIHRDLTASPLAADAWLLAASTRGVPEDEQTPEQRAAVTLTALLANEVLNADALLIATPLYNFGISQHLKTWIDLLAIDPRFVPGPDPLAGRPVTLVIARGGGYGEGTPRAGWDHATPYLEQTFGAQFGGDVTVVAAELTLADVTPQMAELRGLAAELRTKAHELAAETGRVHAELVASRRADAGLTGAA</sequence>
<comment type="catalytic activity">
    <reaction evidence="5">
        <text>N,N-dimethyl-1,4-phenylenediamine + anthranilate + 2 NAD(+) = 2-(4-dimethylaminophenyl)diazenylbenzoate + 2 NADH + 2 H(+)</text>
        <dbReference type="Rhea" id="RHEA:55872"/>
        <dbReference type="ChEBI" id="CHEBI:15378"/>
        <dbReference type="ChEBI" id="CHEBI:15783"/>
        <dbReference type="ChEBI" id="CHEBI:16567"/>
        <dbReference type="ChEBI" id="CHEBI:57540"/>
        <dbReference type="ChEBI" id="CHEBI:57945"/>
        <dbReference type="ChEBI" id="CHEBI:71579"/>
        <dbReference type="EC" id="1.7.1.17"/>
    </reaction>
    <physiologicalReaction direction="right-to-left" evidence="5">
        <dbReference type="Rhea" id="RHEA:55874"/>
    </physiologicalReaction>
</comment>
<feature type="domain" description="Flavodoxin-like fold" evidence="7">
    <location>
        <begin position="1"/>
        <end position="188"/>
    </location>
</feature>
<evidence type="ECO:0000256" key="5">
    <source>
        <dbReference type="ARBA" id="ARBA00048542"/>
    </source>
</evidence>
<comment type="function">
    <text evidence="6">Quinone reductase that provides resistance to thiol-specific stress caused by electrophilic quinones.</text>
</comment>
<dbReference type="InterPro" id="IPR050104">
    <property type="entry name" value="FMN-dep_NADH:Q_OxRdtase_AzoR1"/>
</dbReference>
<organism evidence="8 9">
    <name type="scientific">Pseudonocardia aurantiaca</name>
    <dbReference type="NCBI Taxonomy" id="75290"/>
    <lineage>
        <taxon>Bacteria</taxon>
        <taxon>Bacillati</taxon>
        <taxon>Actinomycetota</taxon>
        <taxon>Actinomycetes</taxon>
        <taxon>Pseudonocardiales</taxon>
        <taxon>Pseudonocardiaceae</taxon>
        <taxon>Pseudonocardia</taxon>
    </lineage>
</organism>
<comment type="similarity">
    <text evidence="6">Belongs to the azoreductase type 1 family.</text>
</comment>
<proteinExistence type="inferred from homology"/>
<keyword evidence="3 6" id="KW-0560">Oxidoreductase</keyword>
<feature type="binding site" evidence="6">
    <location>
        <begin position="15"/>
        <end position="17"/>
    </location>
    <ligand>
        <name>FMN</name>
        <dbReference type="ChEBI" id="CHEBI:58210"/>
    </ligand>
</feature>
<dbReference type="HAMAP" id="MF_01216">
    <property type="entry name" value="Azoreductase_type1"/>
    <property type="match status" value="1"/>
</dbReference>
<keyword evidence="2 6" id="KW-0288">FMN</keyword>
<dbReference type="EC" id="1.7.1.17" evidence="6"/>
<name>A0ABW4FYF6_9PSEU</name>
<reference evidence="9" key="1">
    <citation type="journal article" date="2019" name="Int. J. Syst. Evol. Microbiol.">
        <title>The Global Catalogue of Microorganisms (GCM) 10K type strain sequencing project: providing services to taxonomists for standard genome sequencing and annotation.</title>
        <authorList>
            <consortium name="The Broad Institute Genomics Platform"/>
            <consortium name="The Broad Institute Genome Sequencing Center for Infectious Disease"/>
            <person name="Wu L."/>
            <person name="Ma J."/>
        </authorList>
    </citation>
    <scope>NUCLEOTIDE SEQUENCE [LARGE SCALE GENOMIC DNA]</scope>
    <source>
        <strain evidence="9">JCM 12165</strain>
    </source>
</reference>
<dbReference type="PANTHER" id="PTHR43741:SF4">
    <property type="entry name" value="FMN-DEPENDENT NADH:QUINONE OXIDOREDUCTASE"/>
    <property type="match status" value="1"/>
</dbReference>
<dbReference type="PANTHER" id="PTHR43741">
    <property type="entry name" value="FMN-DEPENDENT NADH-AZOREDUCTASE 1"/>
    <property type="match status" value="1"/>
</dbReference>
<evidence type="ECO:0000259" key="7">
    <source>
        <dbReference type="Pfam" id="PF02525"/>
    </source>
</evidence>
<keyword evidence="9" id="KW-1185">Reference proteome</keyword>
<comment type="catalytic activity">
    <reaction evidence="6">
        <text>2 a quinone + NADH + H(+) = 2 a 1,4-benzosemiquinone + NAD(+)</text>
        <dbReference type="Rhea" id="RHEA:65952"/>
        <dbReference type="ChEBI" id="CHEBI:15378"/>
        <dbReference type="ChEBI" id="CHEBI:57540"/>
        <dbReference type="ChEBI" id="CHEBI:57945"/>
        <dbReference type="ChEBI" id="CHEBI:132124"/>
        <dbReference type="ChEBI" id="CHEBI:134225"/>
    </reaction>
</comment>
<dbReference type="RefSeq" id="WP_343987325.1">
    <property type="nucleotide sequence ID" value="NZ_BAAAJG010000028.1"/>
</dbReference>
<comment type="function">
    <text evidence="6">Also exhibits azoreductase activity. Catalyzes the reductive cleavage of the azo bond in aromatic azo compounds to the corresponding amines.</text>
</comment>